<evidence type="ECO:0000256" key="1">
    <source>
        <dbReference type="SAM" id="SignalP"/>
    </source>
</evidence>
<dbReference type="GO" id="GO:0005576">
    <property type="term" value="C:extracellular region"/>
    <property type="evidence" value="ECO:0007669"/>
    <property type="project" value="InterPro"/>
</dbReference>
<dbReference type="GO" id="GO:0008289">
    <property type="term" value="F:lipid binding"/>
    <property type="evidence" value="ECO:0007669"/>
    <property type="project" value="InterPro"/>
</dbReference>
<organism evidence="2 3">
    <name type="scientific">Ignelater luminosus</name>
    <name type="common">Cucubano</name>
    <name type="synonym">Pyrophorus luminosus</name>
    <dbReference type="NCBI Taxonomy" id="2038154"/>
    <lineage>
        <taxon>Eukaryota</taxon>
        <taxon>Metazoa</taxon>
        <taxon>Ecdysozoa</taxon>
        <taxon>Arthropoda</taxon>
        <taxon>Hexapoda</taxon>
        <taxon>Insecta</taxon>
        <taxon>Pterygota</taxon>
        <taxon>Neoptera</taxon>
        <taxon>Endopterygota</taxon>
        <taxon>Coleoptera</taxon>
        <taxon>Polyphaga</taxon>
        <taxon>Elateriformia</taxon>
        <taxon>Elateroidea</taxon>
        <taxon>Elateridae</taxon>
        <taxon>Agrypninae</taxon>
        <taxon>Pyrophorini</taxon>
        <taxon>Ignelater</taxon>
    </lineage>
</organism>
<dbReference type="Pfam" id="PF07464">
    <property type="entry name" value="ApoLp-III"/>
    <property type="match status" value="1"/>
</dbReference>
<accession>A0A8K0CYU6</accession>
<comment type="caution">
    <text evidence="2">The sequence shown here is derived from an EMBL/GenBank/DDBJ whole genome shotgun (WGS) entry which is preliminary data.</text>
</comment>
<evidence type="ECO:0008006" key="4">
    <source>
        <dbReference type="Google" id="ProtNLM"/>
    </source>
</evidence>
<keyword evidence="1" id="KW-0732">Signal</keyword>
<dbReference type="Proteomes" id="UP000801492">
    <property type="component" value="Unassembled WGS sequence"/>
</dbReference>
<dbReference type="AlphaFoldDB" id="A0A8K0CYU6"/>
<feature type="signal peptide" evidence="1">
    <location>
        <begin position="1"/>
        <end position="19"/>
    </location>
</feature>
<dbReference type="EMBL" id="VTPC01008396">
    <property type="protein sequence ID" value="KAF2892882.1"/>
    <property type="molecule type" value="Genomic_DNA"/>
</dbReference>
<feature type="chain" id="PRO_5035478022" description="Apolipophorin-III" evidence="1">
    <location>
        <begin position="20"/>
        <end position="186"/>
    </location>
</feature>
<dbReference type="SUPFAM" id="SSF47857">
    <property type="entry name" value="Apolipophorin-III"/>
    <property type="match status" value="1"/>
</dbReference>
<protein>
    <recommendedName>
        <fullName evidence="4">Apolipophorin-III</fullName>
    </recommendedName>
</protein>
<dbReference type="InterPro" id="IPR010009">
    <property type="entry name" value="ApoLp-III"/>
</dbReference>
<dbReference type="GO" id="GO:0006869">
    <property type="term" value="P:lipid transport"/>
    <property type="evidence" value="ECO:0007669"/>
    <property type="project" value="InterPro"/>
</dbReference>
<proteinExistence type="predicted"/>
<dbReference type="Gene3D" id="1.20.120.20">
    <property type="entry name" value="Apolipoprotein"/>
    <property type="match status" value="1"/>
</dbReference>
<evidence type="ECO:0000313" key="3">
    <source>
        <dbReference type="Proteomes" id="UP000801492"/>
    </source>
</evidence>
<sequence>MAKFSIVLFAAFALTAVLAAPKKATEKTQLEQLAEQVQTVANDFSATLQKNLPDSKDVTKAIATQSQEFAHNVENIVKKLETEIESNKGKTDDVLKQVSQKVTETLSSLQQLTGPEATAKANELKTQLDANFKTVAAEFEKLGKTVQPNLEQAGDTVGTFAKGVLDDFLKAAQTFQNQIQTTVSKH</sequence>
<evidence type="ECO:0000313" key="2">
    <source>
        <dbReference type="EMBL" id="KAF2892882.1"/>
    </source>
</evidence>
<name>A0A8K0CYU6_IGNLU</name>
<keyword evidence="3" id="KW-1185">Reference proteome</keyword>
<reference evidence="2" key="1">
    <citation type="submission" date="2019-08" db="EMBL/GenBank/DDBJ databases">
        <title>The genome of the North American firefly Photinus pyralis.</title>
        <authorList>
            <consortium name="Photinus pyralis genome working group"/>
            <person name="Fallon T.R."/>
            <person name="Sander Lower S.E."/>
            <person name="Weng J.-K."/>
        </authorList>
    </citation>
    <scope>NUCLEOTIDE SEQUENCE</scope>
    <source>
        <strain evidence="2">TRF0915ILg1</strain>
        <tissue evidence="2">Whole body</tissue>
    </source>
</reference>
<gene>
    <name evidence="2" type="ORF">ILUMI_13287</name>
</gene>
<dbReference type="OrthoDB" id="6755152at2759"/>